<evidence type="ECO:0000313" key="3">
    <source>
        <dbReference type="EMBL" id="THV06723.1"/>
    </source>
</evidence>
<sequence>MKLKVINTIFACVALAIISSASPVPARSPSTFKFSSSPNGSNIRGNVAAVVVTTTTTVPEATPSPNPIQGLAPRNSGAARSTTGVGSTATASSLLNIATARTLRFQYIDYATSGIARRMLQIVHPEEAQGKAGAVEARVCRWGCF</sequence>
<evidence type="ECO:0000256" key="2">
    <source>
        <dbReference type="SAM" id="SignalP"/>
    </source>
</evidence>
<name>A0A4S8MU06_DENBC</name>
<proteinExistence type="predicted"/>
<gene>
    <name evidence="3" type="ORF">K435DRAFT_789197</name>
</gene>
<feature type="signal peptide" evidence="2">
    <location>
        <begin position="1"/>
        <end position="26"/>
    </location>
</feature>
<reference evidence="3 4" key="1">
    <citation type="journal article" date="2019" name="Nat. Ecol. Evol.">
        <title>Megaphylogeny resolves global patterns of mushroom evolution.</title>
        <authorList>
            <person name="Varga T."/>
            <person name="Krizsan K."/>
            <person name="Foldi C."/>
            <person name="Dima B."/>
            <person name="Sanchez-Garcia M."/>
            <person name="Sanchez-Ramirez S."/>
            <person name="Szollosi G.J."/>
            <person name="Szarkandi J.G."/>
            <person name="Papp V."/>
            <person name="Albert L."/>
            <person name="Andreopoulos W."/>
            <person name="Angelini C."/>
            <person name="Antonin V."/>
            <person name="Barry K.W."/>
            <person name="Bougher N.L."/>
            <person name="Buchanan P."/>
            <person name="Buyck B."/>
            <person name="Bense V."/>
            <person name="Catcheside P."/>
            <person name="Chovatia M."/>
            <person name="Cooper J."/>
            <person name="Damon W."/>
            <person name="Desjardin D."/>
            <person name="Finy P."/>
            <person name="Geml J."/>
            <person name="Haridas S."/>
            <person name="Hughes K."/>
            <person name="Justo A."/>
            <person name="Karasinski D."/>
            <person name="Kautmanova I."/>
            <person name="Kiss B."/>
            <person name="Kocsube S."/>
            <person name="Kotiranta H."/>
            <person name="LaButti K.M."/>
            <person name="Lechner B.E."/>
            <person name="Liimatainen K."/>
            <person name="Lipzen A."/>
            <person name="Lukacs Z."/>
            <person name="Mihaltcheva S."/>
            <person name="Morgado L.N."/>
            <person name="Niskanen T."/>
            <person name="Noordeloos M.E."/>
            <person name="Ohm R.A."/>
            <person name="Ortiz-Santana B."/>
            <person name="Ovrebo C."/>
            <person name="Racz N."/>
            <person name="Riley R."/>
            <person name="Savchenko A."/>
            <person name="Shiryaev A."/>
            <person name="Soop K."/>
            <person name="Spirin V."/>
            <person name="Szebenyi C."/>
            <person name="Tomsovsky M."/>
            <person name="Tulloss R.E."/>
            <person name="Uehling J."/>
            <person name="Grigoriev I.V."/>
            <person name="Vagvolgyi C."/>
            <person name="Papp T."/>
            <person name="Martin F.M."/>
            <person name="Miettinen O."/>
            <person name="Hibbett D.S."/>
            <person name="Nagy L.G."/>
        </authorList>
    </citation>
    <scope>NUCLEOTIDE SEQUENCE [LARGE SCALE GENOMIC DNA]</scope>
    <source>
        <strain evidence="3 4">CBS 962.96</strain>
    </source>
</reference>
<dbReference type="AlphaFoldDB" id="A0A4S8MU06"/>
<dbReference type="Proteomes" id="UP000297245">
    <property type="component" value="Unassembled WGS sequence"/>
</dbReference>
<feature type="region of interest" description="Disordered" evidence="1">
    <location>
        <begin position="58"/>
        <end position="83"/>
    </location>
</feature>
<feature type="chain" id="PRO_5020642511" evidence="2">
    <location>
        <begin position="27"/>
        <end position="145"/>
    </location>
</feature>
<organism evidence="3 4">
    <name type="scientific">Dendrothele bispora (strain CBS 962.96)</name>
    <dbReference type="NCBI Taxonomy" id="1314807"/>
    <lineage>
        <taxon>Eukaryota</taxon>
        <taxon>Fungi</taxon>
        <taxon>Dikarya</taxon>
        <taxon>Basidiomycota</taxon>
        <taxon>Agaricomycotina</taxon>
        <taxon>Agaricomycetes</taxon>
        <taxon>Agaricomycetidae</taxon>
        <taxon>Agaricales</taxon>
        <taxon>Agaricales incertae sedis</taxon>
        <taxon>Dendrothele</taxon>
    </lineage>
</organism>
<dbReference type="EMBL" id="ML179041">
    <property type="protein sequence ID" value="THV06723.1"/>
    <property type="molecule type" value="Genomic_DNA"/>
</dbReference>
<evidence type="ECO:0000313" key="4">
    <source>
        <dbReference type="Proteomes" id="UP000297245"/>
    </source>
</evidence>
<evidence type="ECO:0000256" key="1">
    <source>
        <dbReference type="SAM" id="MobiDB-lite"/>
    </source>
</evidence>
<keyword evidence="4" id="KW-1185">Reference proteome</keyword>
<protein>
    <submittedName>
        <fullName evidence="3">Uncharacterized protein</fullName>
    </submittedName>
</protein>
<keyword evidence="2" id="KW-0732">Signal</keyword>
<accession>A0A4S8MU06</accession>